<evidence type="ECO:0000259" key="15">
    <source>
        <dbReference type="PROSITE" id="PS50862"/>
    </source>
</evidence>
<comment type="subcellular location">
    <subcellularLocation>
        <location evidence="1 13">Cytoplasm</location>
    </subcellularLocation>
</comment>
<evidence type="ECO:0000256" key="3">
    <source>
        <dbReference type="ARBA" id="ARBA00011209"/>
    </source>
</evidence>
<dbReference type="Pfam" id="PF01409">
    <property type="entry name" value="tRNA-synt_2d"/>
    <property type="match status" value="1"/>
</dbReference>
<reference evidence="16" key="2">
    <citation type="journal article" date="2023" name="Biology">
        <title>Prokaryotic Life Associated with Coal-Fire Gas Vents Revealed by Metagenomics.</title>
        <authorList>
            <person name="Kadnikov V.V."/>
            <person name="Mardanov A.V."/>
            <person name="Beletsky A.V."/>
            <person name="Karnachuk O.V."/>
            <person name="Ravin N.V."/>
        </authorList>
    </citation>
    <scope>NUCLEOTIDE SEQUENCE</scope>
    <source>
        <strain evidence="16">Bu02</strain>
    </source>
</reference>
<dbReference type="InterPro" id="IPR006195">
    <property type="entry name" value="aa-tRNA-synth_II"/>
</dbReference>
<evidence type="ECO:0000256" key="14">
    <source>
        <dbReference type="SAM" id="Coils"/>
    </source>
</evidence>
<dbReference type="NCBIfam" id="TIGR00468">
    <property type="entry name" value="pheS"/>
    <property type="match status" value="1"/>
</dbReference>
<feature type="binding site" evidence="13">
    <location>
        <position position="256"/>
    </location>
    <ligand>
        <name>Mg(2+)</name>
        <dbReference type="ChEBI" id="CHEBI:18420"/>
        <note>shared with beta subunit</note>
    </ligand>
</feature>
<dbReference type="FunFam" id="3.30.930.10:FF:000003">
    <property type="entry name" value="Phenylalanine--tRNA ligase alpha subunit"/>
    <property type="match status" value="1"/>
</dbReference>
<evidence type="ECO:0000256" key="10">
    <source>
        <dbReference type="ARBA" id="ARBA00022917"/>
    </source>
</evidence>
<gene>
    <name evidence="13 16" type="primary">pheS</name>
    <name evidence="16" type="ORF">IMF26_10765</name>
</gene>
<comment type="subunit">
    <text evidence="3 13">Tetramer of two alpha and two beta subunits.</text>
</comment>
<keyword evidence="14" id="KW-0175">Coiled coil</keyword>
<accession>A0AAT9LBI9</accession>
<comment type="cofactor">
    <cofactor evidence="13">
        <name>Mg(2+)</name>
        <dbReference type="ChEBI" id="CHEBI:18420"/>
    </cofactor>
    <text evidence="13">Binds 2 magnesium ions per tetramer.</text>
</comment>
<evidence type="ECO:0000256" key="4">
    <source>
        <dbReference type="ARBA" id="ARBA00022490"/>
    </source>
</evidence>
<evidence type="ECO:0000256" key="5">
    <source>
        <dbReference type="ARBA" id="ARBA00022598"/>
    </source>
</evidence>
<comment type="catalytic activity">
    <reaction evidence="12 13">
        <text>tRNA(Phe) + L-phenylalanine + ATP = L-phenylalanyl-tRNA(Phe) + AMP + diphosphate + H(+)</text>
        <dbReference type="Rhea" id="RHEA:19413"/>
        <dbReference type="Rhea" id="RHEA-COMP:9668"/>
        <dbReference type="Rhea" id="RHEA-COMP:9699"/>
        <dbReference type="ChEBI" id="CHEBI:15378"/>
        <dbReference type="ChEBI" id="CHEBI:30616"/>
        <dbReference type="ChEBI" id="CHEBI:33019"/>
        <dbReference type="ChEBI" id="CHEBI:58095"/>
        <dbReference type="ChEBI" id="CHEBI:78442"/>
        <dbReference type="ChEBI" id="CHEBI:78531"/>
        <dbReference type="ChEBI" id="CHEBI:456215"/>
        <dbReference type="EC" id="6.1.1.20"/>
    </reaction>
</comment>
<evidence type="ECO:0000256" key="11">
    <source>
        <dbReference type="ARBA" id="ARBA00023146"/>
    </source>
</evidence>
<dbReference type="GO" id="GO:0140096">
    <property type="term" value="F:catalytic activity, acting on a protein"/>
    <property type="evidence" value="ECO:0007669"/>
    <property type="project" value="UniProtKB-ARBA"/>
</dbReference>
<feature type="domain" description="Aminoacyl-transfer RNA synthetases class-II family profile" evidence="15">
    <location>
        <begin position="110"/>
        <end position="320"/>
    </location>
</feature>
<keyword evidence="7 13" id="KW-0547">Nucleotide-binding</keyword>
<dbReference type="InterPro" id="IPR022911">
    <property type="entry name" value="Phe_tRNA_ligase_alpha1_bac"/>
</dbReference>
<evidence type="ECO:0000256" key="6">
    <source>
        <dbReference type="ARBA" id="ARBA00022723"/>
    </source>
</evidence>
<name>A0AAT9LBI9_9FIRM</name>
<dbReference type="GO" id="GO:0005737">
    <property type="term" value="C:cytoplasm"/>
    <property type="evidence" value="ECO:0007669"/>
    <property type="project" value="UniProtKB-SubCell"/>
</dbReference>
<dbReference type="KEGG" id="fcz:IMF26_10765"/>
<keyword evidence="6 13" id="KW-0479">Metal-binding</keyword>
<dbReference type="Gene3D" id="3.30.930.10">
    <property type="entry name" value="Bira Bifunctional Protein, Domain 2"/>
    <property type="match status" value="1"/>
</dbReference>
<dbReference type="Pfam" id="PF02912">
    <property type="entry name" value="Phe_tRNA-synt_N"/>
    <property type="match status" value="1"/>
</dbReference>
<dbReference type="HAMAP" id="MF_00281">
    <property type="entry name" value="Phe_tRNA_synth_alpha1"/>
    <property type="match status" value="1"/>
</dbReference>
<dbReference type="CDD" id="cd00496">
    <property type="entry name" value="PheRS_alpha_core"/>
    <property type="match status" value="1"/>
</dbReference>
<evidence type="ECO:0000256" key="2">
    <source>
        <dbReference type="ARBA" id="ARBA00010207"/>
    </source>
</evidence>
<dbReference type="GO" id="GO:0016740">
    <property type="term" value="F:transferase activity"/>
    <property type="evidence" value="ECO:0007669"/>
    <property type="project" value="UniProtKB-ARBA"/>
</dbReference>
<evidence type="ECO:0000256" key="8">
    <source>
        <dbReference type="ARBA" id="ARBA00022840"/>
    </source>
</evidence>
<dbReference type="SUPFAM" id="SSF46589">
    <property type="entry name" value="tRNA-binding arm"/>
    <property type="match status" value="1"/>
</dbReference>
<dbReference type="PROSITE" id="PS50862">
    <property type="entry name" value="AA_TRNA_LIGASE_II"/>
    <property type="match status" value="1"/>
</dbReference>
<evidence type="ECO:0000256" key="1">
    <source>
        <dbReference type="ARBA" id="ARBA00004496"/>
    </source>
</evidence>
<dbReference type="InterPro" id="IPR004188">
    <property type="entry name" value="Phe-tRNA_ligase_II_N"/>
</dbReference>
<dbReference type="InterPro" id="IPR045864">
    <property type="entry name" value="aa-tRNA-synth_II/BPL/LPL"/>
</dbReference>
<dbReference type="GO" id="GO:0006432">
    <property type="term" value="P:phenylalanyl-tRNA aminoacylation"/>
    <property type="evidence" value="ECO:0007669"/>
    <property type="project" value="UniProtKB-UniRule"/>
</dbReference>
<protein>
    <recommendedName>
        <fullName evidence="13">Phenylalanine--tRNA ligase alpha subunit</fullName>
        <ecNumber evidence="13">6.1.1.20</ecNumber>
    </recommendedName>
    <alternativeName>
        <fullName evidence="13">Phenylalanyl-tRNA synthetase alpha subunit</fullName>
        <shortName evidence="13">PheRS</shortName>
    </alternativeName>
</protein>
<dbReference type="GO" id="GO:0000049">
    <property type="term" value="F:tRNA binding"/>
    <property type="evidence" value="ECO:0007669"/>
    <property type="project" value="InterPro"/>
</dbReference>
<organism evidence="16">
    <name type="scientific">Candidatus Fermentithermobacillus carboniphilus</name>
    <dbReference type="NCBI Taxonomy" id="3085328"/>
    <lineage>
        <taxon>Bacteria</taxon>
        <taxon>Bacillati</taxon>
        <taxon>Bacillota</taxon>
        <taxon>Candidatus Fermentithermobacillia</taxon>
        <taxon>Candidatus Fermentithermobacillales</taxon>
        <taxon>Candidatus Fermentithermobacillaceae</taxon>
        <taxon>Candidatus Fermentithermobacillus</taxon>
    </lineage>
</organism>
<dbReference type="PANTHER" id="PTHR11538">
    <property type="entry name" value="PHENYLALANYL-TRNA SYNTHETASE"/>
    <property type="match status" value="1"/>
</dbReference>
<dbReference type="InterPro" id="IPR002319">
    <property type="entry name" value="Phenylalanyl-tRNA_Synthase"/>
</dbReference>
<proteinExistence type="inferred from homology"/>
<dbReference type="InterPro" id="IPR010978">
    <property type="entry name" value="tRNA-bd_arm"/>
</dbReference>
<dbReference type="EMBL" id="CP062796">
    <property type="protein sequence ID" value="QUL98471.1"/>
    <property type="molecule type" value="Genomic_DNA"/>
</dbReference>
<keyword evidence="8 13" id="KW-0067">ATP-binding</keyword>
<sequence length="344" mass="38908">MDDRIRAVKEKALEQIERAQSLGELEAVRVRYLGRKGEIPLLLKTIGTLPPEERPSFGAEVNSLRERVEQALERKRQELERQVIEARVTEEKVDTSLPGQYFEPGALHPLTRALRDIIGIFYGMGFTVYESRETETDEMNFVKLNIAPGHPARDMQETFYLTESTLLRTHTSPGQVRGMLSMAGELPVRFVVPGRVYRRDPTDASHHPVFHQVEGLAVDTDVSFCDLRGVVMSFAKRFFGEETRIRLRPSYFPFTEPSCEVDVSCVLCKGKGCSVCGNSGWLEVAGAGMVHPNVIRNGGYDPERVTGFAFGFGLDRLAMLKYGIDDIRLFYSNDKRFLSQFRGF</sequence>
<reference evidence="16" key="1">
    <citation type="submission" date="2020-10" db="EMBL/GenBank/DDBJ databases">
        <authorList>
            <person name="Kadnikov V."/>
            <person name="Beletsky A.V."/>
            <person name="Mardanov A.V."/>
            <person name="Karnachuk O.V."/>
            <person name="Ravin N.V."/>
        </authorList>
    </citation>
    <scope>NUCLEOTIDE SEQUENCE</scope>
    <source>
        <strain evidence="16">Bu02</strain>
    </source>
</reference>
<evidence type="ECO:0000313" key="16">
    <source>
        <dbReference type="EMBL" id="QUL98471.1"/>
    </source>
</evidence>
<dbReference type="InterPro" id="IPR004529">
    <property type="entry name" value="Phe-tRNA-synth_IIc_asu"/>
</dbReference>
<dbReference type="SUPFAM" id="SSF55681">
    <property type="entry name" value="Class II aaRS and biotin synthetases"/>
    <property type="match status" value="1"/>
</dbReference>
<evidence type="ECO:0000256" key="13">
    <source>
        <dbReference type="HAMAP-Rule" id="MF_00281"/>
    </source>
</evidence>
<dbReference type="GO" id="GO:0005524">
    <property type="term" value="F:ATP binding"/>
    <property type="evidence" value="ECO:0007669"/>
    <property type="project" value="UniProtKB-UniRule"/>
</dbReference>
<keyword evidence="5 13" id="KW-0436">Ligase</keyword>
<evidence type="ECO:0000256" key="12">
    <source>
        <dbReference type="ARBA" id="ARBA00049255"/>
    </source>
</evidence>
<dbReference type="AlphaFoldDB" id="A0AAT9LBI9"/>
<dbReference type="GO" id="GO:0000287">
    <property type="term" value="F:magnesium ion binding"/>
    <property type="evidence" value="ECO:0007669"/>
    <property type="project" value="UniProtKB-UniRule"/>
</dbReference>
<dbReference type="PANTHER" id="PTHR11538:SF41">
    <property type="entry name" value="PHENYLALANINE--TRNA LIGASE, MITOCHONDRIAL"/>
    <property type="match status" value="1"/>
</dbReference>
<keyword evidence="9 13" id="KW-0460">Magnesium</keyword>
<keyword evidence="10 13" id="KW-0648">Protein biosynthesis</keyword>
<feature type="coiled-coil region" evidence="14">
    <location>
        <begin position="61"/>
        <end position="92"/>
    </location>
</feature>
<dbReference type="EC" id="6.1.1.20" evidence="13"/>
<evidence type="ECO:0000256" key="7">
    <source>
        <dbReference type="ARBA" id="ARBA00022741"/>
    </source>
</evidence>
<comment type="similarity">
    <text evidence="2 13">Belongs to the class-II aminoacyl-tRNA synthetase family. Phe-tRNA synthetase alpha subunit type 1 subfamily.</text>
</comment>
<dbReference type="GO" id="GO:0004826">
    <property type="term" value="F:phenylalanine-tRNA ligase activity"/>
    <property type="evidence" value="ECO:0007669"/>
    <property type="project" value="UniProtKB-UniRule"/>
</dbReference>
<evidence type="ECO:0000256" key="9">
    <source>
        <dbReference type="ARBA" id="ARBA00022842"/>
    </source>
</evidence>
<keyword evidence="11 13" id="KW-0030">Aminoacyl-tRNA synthetase</keyword>
<keyword evidence="4 13" id="KW-0963">Cytoplasm</keyword>